<dbReference type="GO" id="GO:0016776">
    <property type="term" value="F:phosphotransferase activity, phosphate group as acceptor"/>
    <property type="evidence" value="ECO:0007669"/>
    <property type="project" value="TreeGrafter"/>
</dbReference>
<sequence>MKEFLNVFKRFVYILVPVFLFELLFGEVSSIKIYNFIENLLFALFVIFFISFFKRRSTSSLLLKLCYTSFCVIILVESLYFYLFGSYFSTSTIFVIIETNFSETEEFVASKLDFKIIIYVSLIFLIALFQLRKLFINKPNGLFNSRFIPFALLVSILIFLKLTTLLKFNLVYLFVKVPIQYKNEMKKFENYGKENPLGKFEDVKYLGNNQGKQLYVIVVGESTNRKHFSLYNNYHRNTTPLLSEIKDELHLFTDVISPHTYTIGSLSKALTLGNYENPEGKYQGTIIQLFNQANFKTYWVSSQRPIGMMDTHVMKIGTSAQNFMFLNTKHTSRRTPYDINLVDKLKDIVKEDGDKKVVFLHMLGTHMNYKRRYPNEFEVFTDTPRTKFKRAKAYEAINAYDNAVRYNDYVLREIIETVRNSRLNGYVLYFSDHGQEVFDKMDFQGHTIDEETTTNMYEIPMFLWKTNYDDSTYFDGFQLNRKYMIDDLIHSIADISKIKSKQIDTTRSIFNEAFKERERIVKDTINFDTYFFRE</sequence>
<dbReference type="PANTHER" id="PTHR30443:SF2">
    <property type="entry name" value="PHOSPHOETHANOLAMINE TRANSFERASE EPTC"/>
    <property type="match status" value="1"/>
</dbReference>
<evidence type="ECO:0000313" key="11">
    <source>
        <dbReference type="EMBL" id="GAL88270.1"/>
    </source>
</evidence>
<evidence type="ECO:0000256" key="5">
    <source>
        <dbReference type="ARBA" id="ARBA00022989"/>
    </source>
</evidence>
<dbReference type="GO" id="GO:0005886">
    <property type="term" value="C:plasma membrane"/>
    <property type="evidence" value="ECO:0007669"/>
    <property type="project" value="UniProtKB-SubCell"/>
</dbReference>
<evidence type="ECO:0000259" key="8">
    <source>
        <dbReference type="Pfam" id="PF00884"/>
    </source>
</evidence>
<evidence type="ECO:0000313" key="13">
    <source>
        <dbReference type="Proteomes" id="UP000030184"/>
    </source>
</evidence>
<dbReference type="Pfam" id="PF00884">
    <property type="entry name" value="Sulfatase"/>
    <property type="match status" value="1"/>
</dbReference>
<keyword evidence="2" id="KW-1003">Cell membrane</keyword>
<dbReference type="InterPro" id="IPR017850">
    <property type="entry name" value="Alkaline_phosphatase_core_sf"/>
</dbReference>
<reference evidence="13" key="1">
    <citation type="journal article" date="2014" name="Genome Announc.">
        <title>Draft Genome Sequence of Marine Flavobacterium Jejuia pallidilutea Strain 11shimoA1 and Pigmentation Mutants.</title>
        <authorList>
            <person name="Takatani N."/>
            <person name="Nakanishi M."/>
            <person name="Meirelles P."/>
            <person name="Mino S."/>
            <person name="Suda W."/>
            <person name="Oshima K."/>
            <person name="Hattori M."/>
            <person name="Ohkuma M."/>
            <person name="Hosokawa M."/>
            <person name="Miyashita K."/>
            <person name="Thompson F.L."/>
            <person name="Niwa A."/>
            <person name="Sawabe T."/>
            <person name="Sawabe T."/>
        </authorList>
    </citation>
    <scope>NUCLEOTIDE SEQUENCE [LARGE SCALE GENOMIC DNA]</scope>
    <source>
        <strain evidence="13">JCM 19538</strain>
    </source>
</reference>
<dbReference type="InterPro" id="IPR058130">
    <property type="entry name" value="PEA_transf_C"/>
</dbReference>
<dbReference type="Gene3D" id="3.40.720.10">
    <property type="entry name" value="Alkaline Phosphatase, subunit A"/>
    <property type="match status" value="1"/>
</dbReference>
<dbReference type="Proteomes" id="UP000029641">
    <property type="component" value="Unassembled WGS sequence"/>
</dbReference>
<evidence type="ECO:0000256" key="6">
    <source>
        <dbReference type="ARBA" id="ARBA00023136"/>
    </source>
</evidence>
<evidence type="ECO:0000256" key="7">
    <source>
        <dbReference type="SAM" id="Phobius"/>
    </source>
</evidence>
<feature type="transmembrane region" description="Helical" evidence="7">
    <location>
        <begin position="7"/>
        <end position="25"/>
    </location>
</feature>
<evidence type="ECO:0000313" key="10">
    <source>
        <dbReference type="EMBL" id="GAL71215.1"/>
    </source>
</evidence>
<dbReference type="GO" id="GO:0009244">
    <property type="term" value="P:lipopolysaccharide core region biosynthetic process"/>
    <property type="evidence" value="ECO:0007669"/>
    <property type="project" value="TreeGrafter"/>
</dbReference>
<dbReference type="InterPro" id="IPR040423">
    <property type="entry name" value="PEA_transferase"/>
</dbReference>
<feature type="transmembrane region" description="Helical" evidence="7">
    <location>
        <begin position="31"/>
        <end position="53"/>
    </location>
</feature>
<organism evidence="10 12">
    <name type="scientific">Jejuia pallidilutea</name>
    <dbReference type="NCBI Taxonomy" id="504487"/>
    <lineage>
        <taxon>Bacteria</taxon>
        <taxon>Pseudomonadati</taxon>
        <taxon>Bacteroidota</taxon>
        <taxon>Flavobacteriia</taxon>
        <taxon>Flavobacteriales</taxon>
        <taxon>Flavobacteriaceae</taxon>
        <taxon>Jejuia</taxon>
    </lineage>
</organism>
<keyword evidence="5 7" id="KW-1133">Transmembrane helix</keyword>
<proteinExistence type="predicted"/>
<evidence type="ECO:0000256" key="1">
    <source>
        <dbReference type="ARBA" id="ARBA00004651"/>
    </source>
</evidence>
<feature type="transmembrane region" description="Helical" evidence="7">
    <location>
        <begin position="65"/>
        <end position="84"/>
    </location>
</feature>
<feature type="transmembrane region" description="Helical" evidence="7">
    <location>
        <begin position="116"/>
        <end position="135"/>
    </location>
</feature>
<keyword evidence="6 7" id="KW-0472">Membrane</keyword>
<evidence type="ECO:0000256" key="2">
    <source>
        <dbReference type="ARBA" id="ARBA00022475"/>
    </source>
</evidence>
<dbReference type="STRING" id="504487.JCM19538_2633"/>
<name>A0A090W2H7_9FLAO</name>
<keyword evidence="13" id="KW-1185">Reference proteome</keyword>
<dbReference type="EMBL" id="BBNS01000010">
    <property type="protein sequence ID" value="GAL71215.1"/>
    <property type="molecule type" value="Genomic_DNA"/>
</dbReference>
<dbReference type="SUPFAM" id="SSF53649">
    <property type="entry name" value="Alkaline phosphatase-like"/>
    <property type="match status" value="1"/>
</dbReference>
<keyword evidence="4 7" id="KW-0812">Transmembrane</keyword>
<evidence type="ECO:0000256" key="3">
    <source>
        <dbReference type="ARBA" id="ARBA00022679"/>
    </source>
</evidence>
<evidence type="ECO:0000313" key="9">
    <source>
        <dbReference type="EMBL" id="GAL66249.1"/>
    </source>
</evidence>
<dbReference type="Proteomes" id="UP000030184">
    <property type="component" value="Unassembled WGS sequence"/>
</dbReference>
<dbReference type="EMBL" id="BBNY01000001">
    <property type="protein sequence ID" value="GAL88270.1"/>
    <property type="molecule type" value="Genomic_DNA"/>
</dbReference>
<dbReference type="eggNOG" id="COG2194">
    <property type="taxonomic scope" value="Bacteria"/>
</dbReference>
<dbReference type="InterPro" id="IPR000917">
    <property type="entry name" value="Sulfatase_N"/>
</dbReference>
<comment type="subcellular location">
    <subcellularLocation>
        <location evidence="1">Cell membrane</location>
        <topology evidence="1">Multi-pass membrane protein</topology>
    </subcellularLocation>
</comment>
<dbReference type="CDD" id="cd16017">
    <property type="entry name" value="LptA"/>
    <property type="match status" value="1"/>
</dbReference>
<comment type="caution">
    <text evidence="10">The sequence shown here is derived from an EMBL/GenBank/DDBJ whole genome shotgun (WGS) entry which is preliminary data.</text>
</comment>
<dbReference type="Proteomes" id="UP000029646">
    <property type="component" value="Unassembled WGS sequence"/>
</dbReference>
<gene>
    <name evidence="9" type="ORF">JCM19301_814</name>
    <name evidence="10" type="ORF">JCM19302_644</name>
    <name evidence="11" type="ORF">JCM19538_2633</name>
</gene>
<accession>A0A090W2H7</accession>
<feature type="domain" description="Sulfatase N-terminal" evidence="8">
    <location>
        <begin position="214"/>
        <end position="494"/>
    </location>
</feature>
<keyword evidence="3" id="KW-0808">Transferase</keyword>
<feature type="transmembrane region" description="Helical" evidence="7">
    <location>
        <begin position="147"/>
        <end position="175"/>
    </location>
</feature>
<dbReference type="EMBL" id="BBNR01000003">
    <property type="protein sequence ID" value="GAL66249.1"/>
    <property type="molecule type" value="Genomic_DNA"/>
</dbReference>
<dbReference type="AlphaFoldDB" id="A0A090W2H7"/>
<evidence type="ECO:0000256" key="4">
    <source>
        <dbReference type="ARBA" id="ARBA00022692"/>
    </source>
</evidence>
<evidence type="ECO:0000313" key="12">
    <source>
        <dbReference type="Proteomes" id="UP000029646"/>
    </source>
</evidence>
<dbReference type="PANTHER" id="PTHR30443">
    <property type="entry name" value="INNER MEMBRANE PROTEIN"/>
    <property type="match status" value="1"/>
</dbReference>
<protein>
    <submittedName>
        <fullName evidence="10">UPF0141 membrane protein YijP</fullName>
    </submittedName>
</protein>